<name>A0ABV2ABH4_9GAMM</name>
<dbReference type="CDD" id="cd00038">
    <property type="entry name" value="CAP_ED"/>
    <property type="match status" value="1"/>
</dbReference>
<dbReference type="EMBL" id="JBEPIJ010000012">
    <property type="protein sequence ID" value="MES0874597.1"/>
    <property type="molecule type" value="Genomic_DNA"/>
</dbReference>
<keyword evidence="3" id="KW-1185">Reference proteome</keyword>
<feature type="domain" description="Cyclic nucleotide-binding" evidence="1">
    <location>
        <begin position="12"/>
        <end position="131"/>
    </location>
</feature>
<dbReference type="RefSeq" id="WP_352889849.1">
    <property type="nucleotide sequence ID" value="NZ_JBEPIJ010000012.1"/>
</dbReference>
<dbReference type="SMART" id="SM00100">
    <property type="entry name" value="cNMP"/>
    <property type="match status" value="1"/>
</dbReference>
<evidence type="ECO:0000313" key="3">
    <source>
        <dbReference type="Proteomes" id="UP001465331"/>
    </source>
</evidence>
<sequence>MERRSLLRNVYLFSDFSDAELGQIEEIALPQTHAGNVVLFKEGQDADSLLIIKHGSVQIAQSGDNNTVMLAMLGSGAHFGEMSLLDAEPRSATARTLEDSELVVVPYAKLRELLDTQPAIAAKFYRALAMYLGGRLRATSSDLNFARNRKR</sequence>
<dbReference type="PROSITE" id="PS00889">
    <property type="entry name" value="CNMP_BINDING_2"/>
    <property type="match status" value="1"/>
</dbReference>
<dbReference type="PROSITE" id="PS50042">
    <property type="entry name" value="CNMP_BINDING_3"/>
    <property type="match status" value="1"/>
</dbReference>
<dbReference type="InterPro" id="IPR014710">
    <property type="entry name" value="RmlC-like_jellyroll"/>
</dbReference>
<dbReference type="Gene3D" id="2.60.120.10">
    <property type="entry name" value="Jelly Rolls"/>
    <property type="match status" value="1"/>
</dbReference>
<dbReference type="InterPro" id="IPR018488">
    <property type="entry name" value="cNMP-bd_CS"/>
</dbReference>
<dbReference type="Proteomes" id="UP001465331">
    <property type="component" value="Unassembled WGS sequence"/>
</dbReference>
<dbReference type="InterPro" id="IPR000595">
    <property type="entry name" value="cNMP-bd_dom"/>
</dbReference>
<gene>
    <name evidence="2" type="ORF">ABSH63_11350</name>
</gene>
<dbReference type="PANTHER" id="PTHR24567:SF74">
    <property type="entry name" value="HTH-TYPE TRANSCRIPTIONAL REGULATOR ARCR"/>
    <property type="match status" value="1"/>
</dbReference>
<evidence type="ECO:0000313" key="2">
    <source>
        <dbReference type="EMBL" id="MES0874597.1"/>
    </source>
</evidence>
<proteinExistence type="predicted"/>
<comment type="caution">
    <text evidence="2">The sequence shown here is derived from an EMBL/GenBank/DDBJ whole genome shotgun (WGS) entry which is preliminary data.</text>
</comment>
<dbReference type="InterPro" id="IPR018490">
    <property type="entry name" value="cNMP-bd_dom_sf"/>
</dbReference>
<accession>A0ABV2ABH4</accession>
<dbReference type="SUPFAM" id="SSF51206">
    <property type="entry name" value="cAMP-binding domain-like"/>
    <property type="match status" value="1"/>
</dbReference>
<evidence type="ECO:0000259" key="1">
    <source>
        <dbReference type="PROSITE" id="PS50042"/>
    </source>
</evidence>
<organism evidence="2 3">
    <name type="scientific">Sinimarinibacterium thermocellulolyticum</name>
    <dbReference type="NCBI Taxonomy" id="3170016"/>
    <lineage>
        <taxon>Bacteria</taxon>
        <taxon>Pseudomonadati</taxon>
        <taxon>Pseudomonadota</taxon>
        <taxon>Gammaproteobacteria</taxon>
        <taxon>Nevskiales</taxon>
        <taxon>Nevskiaceae</taxon>
        <taxon>Sinimarinibacterium</taxon>
    </lineage>
</organism>
<dbReference type="Pfam" id="PF00027">
    <property type="entry name" value="cNMP_binding"/>
    <property type="match status" value="1"/>
</dbReference>
<protein>
    <submittedName>
        <fullName evidence="2">Cyclic nucleotide-binding domain-containing protein</fullName>
    </submittedName>
</protein>
<dbReference type="PANTHER" id="PTHR24567">
    <property type="entry name" value="CRP FAMILY TRANSCRIPTIONAL REGULATORY PROTEIN"/>
    <property type="match status" value="1"/>
</dbReference>
<reference evidence="2 3" key="1">
    <citation type="submission" date="2024-06" db="EMBL/GenBank/DDBJ databases">
        <authorList>
            <person name="Li Z."/>
            <person name="Jiang Y."/>
        </authorList>
    </citation>
    <scope>NUCLEOTIDE SEQUENCE [LARGE SCALE GENOMIC DNA]</scope>
    <source>
        <strain evidence="2 3">HSW-8</strain>
    </source>
</reference>
<dbReference type="InterPro" id="IPR050397">
    <property type="entry name" value="Env_Response_Regulators"/>
</dbReference>